<protein>
    <submittedName>
        <fullName evidence="2">Uncharacterized protein</fullName>
    </submittedName>
</protein>
<dbReference type="SUPFAM" id="SSF63825">
    <property type="entry name" value="YWTD domain"/>
    <property type="match status" value="1"/>
</dbReference>
<reference evidence="2 3" key="1">
    <citation type="submission" date="2017-06" db="EMBL/GenBank/DDBJ databases">
        <title>A platform for efficient transgenesis in Macrostomum lignano, a flatworm model organism for stem cell research.</title>
        <authorList>
            <person name="Berezikov E."/>
        </authorList>
    </citation>
    <scope>NUCLEOTIDE SEQUENCE [LARGE SCALE GENOMIC DNA]</scope>
    <source>
        <strain evidence="2">DV1</strain>
        <tissue evidence="2">Whole organism</tissue>
    </source>
</reference>
<gene>
    <name evidence="2" type="ORF">BOX15_Mlig001862g6</name>
</gene>
<sequence length="597" mass="64942">AAAAMERIGSKASDLRLLLNRVDSRKELIDQVNGFFDDAVQQLEARRTELLADIRRHSVAADQQQQLVGVVSEIERLADSARATPPSAADWTEERLRDVEERLDSCLLREAELLQVGRFDAELVMRRMGRLLDGLRIDWHDEWAARRQADNPFAASAAAAAEADADDADSQEEDWQSSGAESDSLAKAKAPYQLTGALLDFGAVLQPDGGGKRATAAAHPHKKRTRTRGKKQSQQQQKQPMAEASNPSYPVESLPLADEHQPPIGRLELAASVDSHRPAVAAKNSFDTQNRPASLAFLHGSFFVLEQLGGSGGGAVVICVYDRRGRFKYPLPLRMGGVARPHRVRVCHQRGWLLILDRSAGKVHCVKSNGSVDASFGPAITKRFSLHQPEDVVCTGECLFIACPSVGIFIVSLPSLTRSEHPEADGATARPTSPSNVEEFRLTQTNASLGLNGPVRLAWNFAERWLVVIDSEPGCPGRYSAHRFRFELAGSSSRLVRWCNRPALLDTLPDCPPSALVFRSTLLLAMTDSAGVGRVLRTPAGRAFDKPDKAVPAGAETAGLRWSCQAEAASWSVADSCYMNTQEFAVGDSRGVCVLSL</sequence>
<evidence type="ECO:0000256" key="1">
    <source>
        <dbReference type="SAM" id="MobiDB-lite"/>
    </source>
</evidence>
<dbReference type="EMBL" id="NIVC01001995">
    <property type="protein sequence ID" value="PAA61801.1"/>
    <property type="molecule type" value="Genomic_DNA"/>
</dbReference>
<feature type="compositionally biased region" description="Acidic residues" evidence="1">
    <location>
        <begin position="163"/>
        <end position="175"/>
    </location>
</feature>
<feature type="region of interest" description="Disordered" evidence="1">
    <location>
        <begin position="154"/>
        <end position="184"/>
    </location>
</feature>
<dbReference type="Proteomes" id="UP000215902">
    <property type="component" value="Unassembled WGS sequence"/>
</dbReference>
<dbReference type="AlphaFoldDB" id="A0A267EJX0"/>
<evidence type="ECO:0000313" key="2">
    <source>
        <dbReference type="EMBL" id="PAA61801.1"/>
    </source>
</evidence>
<keyword evidence="3" id="KW-1185">Reference proteome</keyword>
<feature type="compositionally biased region" description="Basic residues" evidence="1">
    <location>
        <begin position="219"/>
        <end position="231"/>
    </location>
</feature>
<name>A0A267EJX0_9PLAT</name>
<organism evidence="2 3">
    <name type="scientific">Macrostomum lignano</name>
    <dbReference type="NCBI Taxonomy" id="282301"/>
    <lineage>
        <taxon>Eukaryota</taxon>
        <taxon>Metazoa</taxon>
        <taxon>Spiralia</taxon>
        <taxon>Lophotrochozoa</taxon>
        <taxon>Platyhelminthes</taxon>
        <taxon>Rhabditophora</taxon>
        <taxon>Macrostomorpha</taxon>
        <taxon>Macrostomida</taxon>
        <taxon>Macrostomidae</taxon>
        <taxon>Macrostomum</taxon>
    </lineage>
</organism>
<evidence type="ECO:0000313" key="3">
    <source>
        <dbReference type="Proteomes" id="UP000215902"/>
    </source>
</evidence>
<accession>A0A267EJX0</accession>
<comment type="caution">
    <text evidence="2">The sequence shown here is derived from an EMBL/GenBank/DDBJ whole genome shotgun (WGS) entry which is preliminary data.</text>
</comment>
<proteinExistence type="predicted"/>
<feature type="non-terminal residue" evidence="2">
    <location>
        <position position="1"/>
    </location>
</feature>
<feature type="region of interest" description="Disordered" evidence="1">
    <location>
        <begin position="209"/>
        <end position="258"/>
    </location>
</feature>